<comment type="caution">
    <text evidence="2">The sequence shown here is derived from an EMBL/GenBank/DDBJ whole genome shotgun (WGS) entry which is preliminary data.</text>
</comment>
<feature type="compositionally biased region" description="Basic and acidic residues" evidence="1">
    <location>
        <begin position="386"/>
        <end position="402"/>
    </location>
</feature>
<feature type="region of interest" description="Disordered" evidence="1">
    <location>
        <begin position="382"/>
        <end position="402"/>
    </location>
</feature>
<accession>A0A9W5T968</accession>
<protein>
    <submittedName>
        <fullName evidence="2">Uncharacterized protein</fullName>
    </submittedName>
</protein>
<feature type="compositionally biased region" description="Polar residues" evidence="1">
    <location>
        <begin position="629"/>
        <end position="643"/>
    </location>
</feature>
<evidence type="ECO:0000313" key="2">
    <source>
        <dbReference type="EMBL" id="GFE53150.1"/>
    </source>
</evidence>
<dbReference type="Proteomes" id="UP001057455">
    <property type="component" value="Unassembled WGS sequence"/>
</dbReference>
<sequence length="643" mass="72099">MLTPNNNEVTCDTRCVSFSHEDSHNCLNRMGTPLFEANHDAALFALSHNADHLGCQCSSNKCSKKTTDVKIEGYGFSKQDCEECTKHNTHLQPVHYLHIMKQTNSKSPRVPEPQLAHFRHFRQHTPRSSRSSQDNDDSVRHRVVPKQLCGLNNQLISSHDFLGNDILGDDDHYGITEINFDFMTLTDYNFDGDDSLDPASVSLVDMICGIPDTPEDSMDEDVRSLLIKMPMELTPEPIEAPIYTKINERHSPSKKRSSTKKSKASRSHKHVAAYVPVVPVVAKHTQEEPLPTVNLALGDDENVEWYPGFNRQLGAKGRSALLDLVRRVYRQDPVHYKAILQARNPPSSISNLPFFNIPMLWELTHQFGVFKQALMLQKNQLSSGSKYDKNKSKAKSDKVDVRAPEVPGTKLVPMKPENVAEDQFPNENLMETPENLDDTMEQSVPVNHFEVLETNQKAVNENQEQMIQNVDVETNIVKTLSQPNNEDIKSNKNQTSHVENNTSERAKQVTSSSGRSIKPTKRYVDYQDEFGKAAKRFAGYHISQKTKDEPTKCSSIDSGKDYTQSTLECSSPALSHSTAVSSTDGDDILVEPINTPDVPAASLVWCVAQQLTQRGVDTDRESMGEHITPVSSARDTPTRYISV</sequence>
<dbReference type="EMBL" id="BLIY01000004">
    <property type="protein sequence ID" value="GFE53150.1"/>
    <property type="molecule type" value="Genomic_DNA"/>
</dbReference>
<name>A0A9W5T968_BABOV</name>
<dbReference type="OrthoDB" id="366397at2759"/>
<keyword evidence="3" id="KW-1185">Reference proteome</keyword>
<feature type="region of interest" description="Disordered" evidence="1">
    <location>
        <begin position="618"/>
        <end position="643"/>
    </location>
</feature>
<feature type="region of interest" description="Disordered" evidence="1">
    <location>
        <begin position="482"/>
        <end position="520"/>
    </location>
</feature>
<organism evidence="2 3">
    <name type="scientific">Babesia ovis</name>
    <dbReference type="NCBI Taxonomy" id="5869"/>
    <lineage>
        <taxon>Eukaryota</taxon>
        <taxon>Sar</taxon>
        <taxon>Alveolata</taxon>
        <taxon>Apicomplexa</taxon>
        <taxon>Aconoidasida</taxon>
        <taxon>Piroplasmida</taxon>
        <taxon>Babesiidae</taxon>
        <taxon>Babesia</taxon>
    </lineage>
</organism>
<evidence type="ECO:0000256" key="1">
    <source>
        <dbReference type="SAM" id="MobiDB-lite"/>
    </source>
</evidence>
<feature type="region of interest" description="Disordered" evidence="1">
    <location>
        <begin position="120"/>
        <end position="139"/>
    </location>
</feature>
<feature type="compositionally biased region" description="Basic residues" evidence="1">
    <location>
        <begin position="252"/>
        <end position="269"/>
    </location>
</feature>
<feature type="region of interest" description="Disordered" evidence="1">
    <location>
        <begin position="242"/>
        <end position="269"/>
    </location>
</feature>
<proteinExistence type="predicted"/>
<feature type="compositionally biased region" description="Polar residues" evidence="1">
    <location>
        <begin position="482"/>
        <end position="501"/>
    </location>
</feature>
<reference evidence="2" key="1">
    <citation type="submission" date="2019-12" db="EMBL/GenBank/DDBJ databases">
        <title>Genome sequence of Babesia ovis.</title>
        <authorList>
            <person name="Yamagishi J."/>
            <person name="Sevinc F."/>
            <person name="Xuan X."/>
        </authorList>
    </citation>
    <scope>NUCLEOTIDE SEQUENCE</scope>
    <source>
        <strain evidence="2">Selcuk</strain>
    </source>
</reference>
<dbReference type="AlphaFoldDB" id="A0A9W5T968"/>
<evidence type="ECO:0000313" key="3">
    <source>
        <dbReference type="Proteomes" id="UP001057455"/>
    </source>
</evidence>
<gene>
    <name evidence="2" type="ORF">BaOVIS_005540</name>
</gene>